<accession>A0A381V3S3</accession>
<dbReference type="InterPro" id="IPR011006">
    <property type="entry name" value="CheY-like_superfamily"/>
</dbReference>
<feature type="domain" description="Response regulatory" evidence="4">
    <location>
        <begin position="1"/>
        <end position="92"/>
    </location>
</feature>
<dbReference type="EMBL" id="UINC01007770">
    <property type="protein sequence ID" value="SVA35005.1"/>
    <property type="molecule type" value="Genomic_DNA"/>
</dbReference>
<gene>
    <name evidence="5" type="ORF">METZ01_LOCUS87859</name>
</gene>
<sequence length="108" mass="11552">MPGACNGAIAMQCVSEEISGMTFADVFMPVMAGFDLILRLKGNLKTTGIPVATVTVMNARTIESKARELGVDHYLTKPWEPGELDPMLDQVANSAPPNGKDSRSKNVS</sequence>
<dbReference type="Pfam" id="PF00072">
    <property type="entry name" value="Response_reg"/>
    <property type="match status" value="1"/>
</dbReference>
<dbReference type="InterPro" id="IPR001789">
    <property type="entry name" value="Sig_transdc_resp-reg_receiver"/>
</dbReference>
<evidence type="ECO:0000256" key="3">
    <source>
        <dbReference type="SAM" id="MobiDB-lite"/>
    </source>
</evidence>
<dbReference type="PANTHER" id="PTHR44591">
    <property type="entry name" value="STRESS RESPONSE REGULATOR PROTEIN 1"/>
    <property type="match status" value="1"/>
</dbReference>
<keyword evidence="2" id="KW-0902">Two-component regulatory system</keyword>
<protein>
    <recommendedName>
        <fullName evidence="4">Response regulatory domain-containing protein</fullName>
    </recommendedName>
</protein>
<evidence type="ECO:0000256" key="1">
    <source>
        <dbReference type="ARBA" id="ARBA00022553"/>
    </source>
</evidence>
<organism evidence="5">
    <name type="scientific">marine metagenome</name>
    <dbReference type="NCBI Taxonomy" id="408172"/>
    <lineage>
        <taxon>unclassified sequences</taxon>
        <taxon>metagenomes</taxon>
        <taxon>ecological metagenomes</taxon>
    </lineage>
</organism>
<evidence type="ECO:0000313" key="5">
    <source>
        <dbReference type="EMBL" id="SVA35005.1"/>
    </source>
</evidence>
<keyword evidence="1" id="KW-0597">Phosphoprotein</keyword>
<dbReference type="InterPro" id="IPR050595">
    <property type="entry name" value="Bact_response_regulator"/>
</dbReference>
<dbReference type="PROSITE" id="PS50110">
    <property type="entry name" value="RESPONSE_REGULATORY"/>
    <property type="match status" value="1"/>
</dbReference>
<proteinExistence type="predicted"/>
<evidence type="ECO:0000259" key="4">
    <source>
        <dbReference type="PROSITE" id="PS50110"/>
    </source>
</evidence>
<evidence type="ECO:0000256" key="2">
    <source>
        <dbReference type="ARBA" id="ARBA00023012"/>
    </source>
</evidence>
<reference evidence="5" key="1">
    <citation type="submission" date="2018-05" db="EMBL/GenBank/DDBJ databases">
        <authorList>
            <person name="Lanie J.A."/>
            <person name="Ng W.-L."/>
            <person name="Kazmierczak K.M."/>
            <person name="Andrzejewski T.M."/>
            <person name="Davidsen T.M."/>
            <person name="Wayne K.J."/>
            <person name="Tettelin H."/>
            <person name="Glass J.I."/>
            <person name="Rusch D."/>
            <person name="Podicherti R."/>
            <person name="Tsui H.-C.T."/>
            <person name="Winkler M.E."/>
        </authorList>
    </citation>
    <scope>NUCLEOTIDE SEQUENCE</scope>
</reference>
<name>A0A381V3S3_9ZZZZ</name>
<feature type="region of interest" description="Disordered" evidence="3">
    <location>
        <begin position="85"/>
        <end position="108"/>
    </location>
</feature>
<dbReference type="GO" id="GO:0000160">
    <property type="term" value="P:phosphorelay signal transduction system"/>
    <property type="evidence" value="ECO:0007669"/>
    <property type="project" value="UniProtKB-KW"/>
</dbReference>
<dbReference type="AlphaFoldDB" id="A0A381V3S3"/>
<dbReference type="PANTHER" id="PTHR44591:SF14">
    <property type="entry name" value="PROTEIN PILG"/>
    <property type="match status" value="1"/>
</dbReference>
<dbReference type="Gene3D" id="3.40.50.2300">
    <property type="match status" value="1"/>
</dbReference>
<dbReference type="SUPFAM" id="SSF52172">
    <property type="entry name" value="CheY-like"/>
    <property type="match status" value="1"/>
</dbReference>